<dbReference type="PROSITE" id="PS00107">
    <property type="entry name" value="PROTEIN_KINASE_ATP"/>
    <property type="match status" value="1"/>
</dbReference>
<dbReference type="PANTHER" id="PTHR43289:SF6">
    <property type="entry name" value="SERINE_THREONINE-PROTEIN KINASE NEKL-3"/>
    <property type="match status" value="1"/>
</dbReference>
<evidence type="ECO:0000256" key="7">
    <source>
        <dbReference type="SAM" id="Phobius"/>
    </source>
</evidence>
<keyword evidence="7" id="KW-0812">Transmembrane</keyword>
<evidence type="ECO:0000256" key="2">
    <source>
        <dbReference type="ARBA" id="ARBA00022741"/>
    </source>
</evidence>
<name>A0A8E6EVF4_9BACT</name>
<evidence type="ECO:0000256" key="3">
    <source>
        <dbReference type="ARBA" id="ARBA00022777"/>
    </source>
</evidence>
<dbReference type="Gene3D" id="3.30.200.20">
    <property type="entry name" value="Phosphorylase Kinase, domain 1"/>
    <property type="match status" value="1"/>
</dbReference>
<keyword evidence="10" id="KW-1185">Reference proteome</keyword>
<dbReference type="Proteomes" id="UP000676194">
    <property type="component" value="Chromosome"/>
</dbReference>
<feature type="transmembrane region" description="Helical" evidence="7">
    <location>
        <begin position="805"/>
        <end position="824"/>
    </location>
</feature>
<dbReference type="Pfam" id="PF00069">
    <property type="entry name" value="Pkinase"/>
    <property type="match status" value="1"/>
</dbReference>
<keyword evidence="1" id="KW-0808">Transferase</keyword>
<keyword evidence="7" id="KW-1133">Transmembrane helix</keyword>
<keyword evidence="9" id="KW-0723">Serine/threonine-protein kinase</keyword>
<proteinExistence type="predicted"/>
<accession>A0A8E6EVF4</accession>
<dbReference type="Gene3D" id="1.10.510.10">
    <property type="entry name" value="Transferase(Phosphotransferase) domain 1"/>
    <property type="match status" value="1"/>
</dbReference>
<feature type="transmembrane region" description="Helical" evidence="7">
    <location>
        <begin position="477"/>
        <end position="495"/>
    </location>
</feature>
<protein>
    <submittedName>
        <fullName evidence="9">Serine/threonine protein kinase</fullName>
    </submittedName>
</protein>
<dbReference type="SMART" id="SM00220">
    <property type="entry name" value="S_TKc"/>
    <property type="match status" value="1"/>
</dbReference>
<dbReference type="AlphaFoldDB" id="A0A8E6EVF4"/>
<dbReference type="GO" id="GO:0004674">
    <property type="term" value="F:protein serine/threonine kinase activity"/>
    <property type="evidence" value="ECO:0007669"/>
    <property type="project" value="UniProtKB-KW"/>
</dbReference>
<dbReference type="InterPro" id="IPR011009">
    <property type="entry name" value="Kinase-like_dom_sf"/>
</dbReference>
<dbReference type="KEGG" id="tsph:KIH39_01000"/>
<dbReference type="InterPro" id="IPR008271">
    <property type="entry name" value="Ser/Thr_kinase_AS"/>
</dbReference>
<evidence type="ECO:0000256" key="4">
    <source>
        <dbReference type="ARBA" id="ARBA00022840"/>
    </source>
</evidence>
<dbReference type="EMBL" id="CP074694">
    <property type="protein sequence ID" value="QVL32527.1"/>
    <property type="molecule type" value="Genomic_DNA"/>
</dbReference>
<evidence type="ECO:0000256" key="6">
    <source>
        <dbReference type="SAM" id="MobiDB-lite"/>
    </source>
</evidence>
<feature type="transmembrane region" description="Helical" evidence="7">
    <location>
        <begin position="858"/>
        <end position="875"/>
    </location>
</feature>
<dbReference type="CDD" id="cd14014">
    <property type="entry name" value="STKc_PknB_like"/>
    <property type="match status" value="1"/>
</dbReference>
<feature type="binding site" evidence="5">
    <location>
        <position position="163"/>
    </location>
    <ligand>
        <name>ATP</name>
        <dbReference type="ChEBI" id="CHEBI:30616"/>
    </ligand>
</feature>
<feature type="region of interest" description="Disordered" evidence="6">
    <location>
        <begin position="69"/>
        <end position="124"/>
    </location>
</feature>
<keyword evidence="4 5" id="KW-0067">ATP-binding</keyword>
<dbReference type="SUPFAM" id="SSF56112">
    <property type="entry name" value="Protein kinase-like (PK-like)"/>
    <property type="match status" value="1"/>
</dbReference>
<evidence type="ECO:0000313" key="9">
    <source>
        <dbReference type="EMBL" id="QVL32527.1"/>
    </source>
</evidence>
<evidence type="ECO:0000259" key="8">
    <source>
        <dbReference type="PROSITE" id="PS50011"/>
    </source>
</evidence>
<evidence type="ECO:0000256" key="5">
    <source>
        <dbReference type="PROSITE-ProRule" id="PRU10141"/>
    </source>
</evidence>
<dbReference type="GO" id="GO:0005524">
    <property type="term" value="F:ATP binding"/>
    <property type="evidence" value="ECO:0007669"/>
    <property type="project" value="UniProtKB-UniRule"/>
</dbReference>
<dbReference type="PROSITE" id="PS00108">
    <property type="entry name" value="PROTEIN_KINASE_ST"/>
    <property type="match status" value="1"/>
</dbReference>
<dbReference type="RefSeq" id="WP_213497419.1">
    <property type="nucleotide sequence ID" value="NZ_CP074694.1"/>
</dbReference>
<dbReference type="InterPro" id="IPR017441">
    <property type="entry name" value="Protein_kinase_ATP_BS"/>
</dbReference>
<feature type="transmembrane region" description="Helical" evidence="7">
    <location>
        <begin position="831"/>
        <end position="852"/>
    </location>
</feature>
<sequence>MSLNCPHCGFLINPKSPKPGRFQPKCPKCGQSFLLSIPTDVSQPWQVEKLPTPKLEVLSDAPGVTALRQQSSLSASEPIARTRYKSRPGEFDRTEVPVGPTKVDAGNDATVMGNSPRPEVSVEEPSLPKLLGGYEIQRELGHGGMGSVYLARQISLDRSVALKIMNPKWAEDRVFLSRFTREAYAAAQLVHHNVVQIYDIGEEKGFNFFSMEFVDGRSLGDLVKKNGKMPPKEAIGLILQAARGLQFAHDRGMIHRDVKPDNLMLNKQGIVKVADLGLVKTPGMSKAHDAKSSGPKVKLSKSMEVFVQEVTQAHTAMGSPAYMSPEQCRDASQVDLRADIYSLGCTLYVLLTGRPPFSGETALEVMSKHAFEDPIPPDQIVKEVPAEVSNLLMRMIAKSPDVRYPSMKELIEDFELYLIGDTGKESTPEQDTSELQGLVHQFNSVPAVKHRKLALLSFALVGTLGSLLLLFSGSVYGLALLLTIFQTVLAYFLLQGIREKTYLFSKVREWLFGSRFIDWLTYLAGAALLVFASYLTGMLALWIGSLLLAGIWAFAFYFLFDNKINSVREPIIEAAEKILRGWRMQGREESELQLLVAQTAGRHWEEFYEALFGYESKLAMRTELGEQNPQLVIHRYATWREPIINRIQSIQNARKAQREKKFLEKVEVQKLEAEGFSRADARVRAEAQADRMVEKAEEVSKGRKAIRMNDFLEDEEVPAKRAVKPLSMKIEETIGSLVGPKVRFLLAALLIAGGCLWIRENLNEFKANLPNNLENPESALRTFLEATENARPLQLSLLPNSINGLFTYFNPLVAGLLLLLSLGYRGRIMSICFLAGSGIAFVGHKFGIPGVMGVKSEVISIVVGCVISIFGYLMARRERY</sequence>
<keyword evidence="7" id="KW-0472">Membrane</keyword>
<keyword evidence="2 5" id="KW-0547">Nucleotide-binding</keyword>
<gene>
    <name evidence="9" type="ORF">KIH39_01000</name>
</gene>
<feature type="transmembrane region" description="Helical" evidence="7">
    <location>
        <begin position="541"/>
        <end position="560"/>
    </location>
</feature>
<dbReference type="InterPro" id="IPR000719">
    <property type="entry name" value="Prot_kinase_dom"/>
</dbReference>
<evidence type="ECO:0000313" key="10">
    <source>
        <dbReference type="Proteomes" id="UP000676194"/>
    </source>
</evidence>
<feature type="domain" description="Protein kinase" evidence="8">
    <location>
        <begin position="134"/>
        <end position="418"/>
    </location>
</feature>
<reference evidence="9" key="1">
    <citation type="submission" date="2021-05" db="EMBL/GenBank/DDBJ databases">
        <title>Complete genome sequence of the cellulolytic planctomycete Telmatocola sphagniphila SP2T and characterization of the first cellulase from planctomycetes.</title>
        <authorList>
            <person name="Rakitin A.L."/>
            <person name="Beletsky A.V."/>
            <person name="Naumoff D.G."/>
            <person name="Kulichevskaya I.S."/>
            <person name="Mardanov A.V."/>
            <person name="Ravin N.V."/>
            <person name="Dedysh S.N."/>
        </authorList>
    </citation>
    <scope>NUCLEOTIDE SEQUENCE</scope>
    <source>
        <strain evidence="9">SP2T</strain>
    </source>
</reference>
<dbReference type="PANTHER" id="PTHR43289">
    <property type="entry name" value="MITOGEN-ACTIVATED PROTEIN KINASE KINASE KINASE 20-RELATED"/>
    <property type="match status" value="1"/>
</dbReference>
<dbReference type="PROSITE" id="PS50011">
    <property type="entry name" value="PROTEIN_KINASE_DOM"/>
    <property type="match status" value="1"/>
</dbReference>
<keyword evidence="3 9" id="KW-0418">Kinase</keyword>
<evidence type="ECO:0000256" key="1">
    <source>
        <dbReference type="ARBA" id="ARBA00022679"/>
    </source>
</evidence>
<organism evidence="9 10">
    <name type="scientific">Telmatocola sphagniphila</name>
    <dbReference type="NCBI Taxonomy" id="1123043"/>
    <lineage>
        <taxon>Bacteria</taxon>
        <taxon>Pseudomonadati</taxon>
        <taxon>Planctomycetota</taxon>
        <taxon>Planctomycetia</taxon>
        <taxon>Gemmatales</taxon>
        <taxon>Gemmataceae</taxon>
    </lineage>
</organism>
<feature type="transmembrane region" description="Helical" evidence="7">
    <location>
        <begin position="516"/>
        <end position="535"/>
    </location>
</feature>
<feature type="transmembrane region" description="Helical" evidence="7">
    <location>
        <begin position="742"/>
        <end position="759"/>
    </location>
</feature>